<keyword evidence="1" id="KW-0732">Signal</keyword>
<reference evidence="2" key="2">
    <citation type="journal article" date="2015" name="Gigascience">
        <title>Reconstructing a comprehensive transcriptome assembly of a white-pupal translocated strain of the pest fruit fly Bactrocera cucurbitae.</title>
        <authorList>
            <person name="Sim S.B."/>
            <person name="Calla B."/>
            <person name="Hall B."/>
            <person name="DeRego T."/>
            <person name="Geib S.M."/>
        </authorList>
    </citation>
    <scope>NUCLEOTIDE SEQUENCE</scope>
</reference>
<feature type="signal peptide" evidence="1">
    <location>
        <begin position="1"/>
        <end position="18"/>
    </location>
</feature>
<evidence type="ECO:0000256" key="1">
    <source>
        <dbReference type="SAM" id="SignalP"/>
    </source>
</evidence>
<dbReference type="EMBL" id="GBXI01011504">
    <property type="protein sequence ID" value="JAD02788.1"/>
    <property type="molecule type" value="Transcribed_RNA"/>
</dbReference>
<protein>
    <submittedName>
        <fullName evidence="2">Aspartate--tRNA ligase, cytoplasmic</fullName>
    </submittedName>
</protein>
<dbReference type="GO" id="GO:0016874">
    <property type="term" value="F:ligase activity"/>
    <property type="evidence" value="ECO:0007669"/>
    <property type="project" value="UniProtKB-KW"/>
</dbReference>
<evidence type="ECO:0000313" key="2">
    <source>
        <dbReference type="EMBL" id="JAD02788.1"/>
    </source>
</evidence>
<proteinExistence type="predicted"/>
<name>A0A0A1WWN0_ZEUCU</name>
<organism evidence="2">
    <name type="scientific">Zeugodacus cucurbitae</name>
    <name type="common">Melon fruit fly</name>
    <name type="synonym">Bactrocera cucurbitae</name>
    <dbReference type="NCBI Taxonomy" id="28588"/>
    <lineage>
        <taxon>Eukaryota</taxon>
        <taxon>Metazoa</taxon>
        <taxon>Ecdysozoa</taxon>
        <taxon>Arthropoda</taxon>
        <taxon>Hexapoda</taxon>
        <taxon>Insecta</taxon>
        <taxon>Pterygota</taxon>
        <taxon>Neoptera</taxon>
        <taxon>Endopterygota</taxon>
        <taxon>Diptera</taxon>
        <taxon>Brachycera</taxon>
        <taxon>Muscomorpha</taxon>
        <taxon>Tephritoidea</taxon>
        <taxon>Tephritidae</taxon>
        <taxon>Zeugodacus</taxon>
        <taxon>Zeugodacus</taxon>
    </lineage>
</organism>
<feature type="chain" id="PRO_5001982808" evidence="1">
    <location>
        <begin position="19"/>
        <end position="169"/>
    </location>
</feature>
<accession>A0A0A1WWN0</accession>
<keyword evidence="2" id="KW-0436">Ligase</keyword>
<dbReference type="AlphaFoldDB" id="A0A0A1WWN0"/>
<sequence length="169" mass="18565">MRFLTITSFFAVVALSTAQSPLVGQLTDVSKLPVVSKLPIVGDLTKPLLSNVGDLPNVADVSKLPVLSKLRLPGDGLKLSLLSKEGLANLKLGGTEEQQVVVADDVNEPVKGDVPNDGDDSDFIVVRRRDWRARDGLRRPRFVGIPRTRNNVRIPRLYERNIRYLATAV</sequence>
<reference evidence="2" key="1">
    <citation type="submission" date="2014-11" db="EMBL/GenBank/DDBJ databases">
        <authorList>
            <person name="Geib S."/>
        </authorList>
    </citation>
    <scope>NUCLEOTIDE SEQUENCE</scope>
</reference>
<gene>
    <name evidence="2" type="primary">DPS1</name>
    <name evidence="2" type="ORF">g.7092</name>
</gene>